<evidence type="ECO:0008006" key="4">
    <source>
        <dbReference type="Google" id="ProtNLM"/>
    </source>
</evidence>
<comment type="caution">
    <text evidence="2">The sequence shown here is derived from an EMBL/GenBank/DDBJ whole genome shotgun (WGS) entry which is preliminary data.</text>
</comment>
<proteinExistence type="predicted"/>
<evidence type="ECO:0000256" key="1">
    <source>
        <dbReference type="SAM" id="Phobius"/>
    </source>
</evidence>
<evidence type="ECO:0000313" key="3">
    <source>
        <dbReference type="Proteomes" id="UP000244081"/>
    </source>
</evidence>
<protein>
    <recommendedName>
        <fullName evidence="4">DUF2474 family protein</fullName>
    </recommendedName>
</protein>
<feature type="transmembrane region" description="Helical" evidence="1">
    <location>
        <begin position="33"/>
        <end position="58"/>
    </location>
</feature>
<evidence type="ECO:0000313" key="2">
    <source>
        <dbReference type="EMBL" id="PTW63283.1"/>
    </source>
</evidence>
<organism evidence="2 3">
    <name type="scientific">Breoghania corrubedonensis</name>
    <dbReference type="NCBI Taxonomy" id="665038"/>
    <lineage>
        <taxon>Bacteria</taxon>
        <taxon>Pseudomonadati</taxon>
        <taxon>Pseudomonadota</taxon>
        <taxon>Alphaproteobacteria</taxon>
        <taxon>Hyphomicrobiales</taxon>
        <taxon>Stappiaceae</taxon>
        <taxon>Breoghania</taxon>
    </lineage>
</organism>
<reference evidence="2 3" key="1">
    <citation type="submission" date="2018-04" db="EMBL/GenBank/DDBJ databases">
        <title>Genomic Encyclopedia of Archaeal and Bacterial Type Strains, Phase II (KMG-II): from individual species to whole genera.</title>
        <authorList>
            <person name="Goeker M."/>
        </authorList>
    </citation>
    <scope>NUCLEOTIDE SEQUENCE [LARGE SCALE GENOMIC DNA]</scope>
    <source>
        <strain evidence="2 3">DSM 23382</strain>
    </source>
</reference>
<dbReference type="RefSeq" id="WP_146177354.1">
    <property type="nucleotide sequence ID" value="NZ_QAYG01000001.1"/>
</dbReference>
<sequence length="60" mass="7030">MMTFHEKYAYSLMHTRPSKPLPKRRFRFWSPRLSWIAGLWAAGGLTVAAVTFLVRSWFGN</sequence>
<dbReference type="EMBL" id="QAYG01000001">
    <property type="protein sequence ID" value="PTW63283.1"/>
    <property type="molecule type" value="Genomic_DNA"/>
</dbReference>
<dbReference type="AlphaFoldDB" id="A0A2T5VHQ9"/>
<keyword evidence="1" id="KW-0472">Membrane</keyword>
<name>A0A2T5VHQ9_9HYPH</name>
<gene>
    <name evidence="2" type="ORF">C8N35_1011334</name>
</gene>
<accession>A0A2T5VHQ9</accession>
<keyword evidence="1" id="KW-0812">Transmembrane</keyword>
<keyword evidence="3" id="KW-1185">Reference proteome</keyword>
<dbReference type="Proteomes" id="UP000244081">
    <property type="component" value="Unassembled WGS sequence"/>
</dbReference>
<keyword evidence="1" id="KW-1133">Transmembrane helix</keyword>